<proteinExistence type="predicted"/>
<gene>
    <name evidence="1" type="ORF">QOZ93_001680</name>
</gene>
<protein>
    <submittedName>
        <fullName evidence="1">Uncharacterized protein</fullName>
    </submittedName>
</protein>
<dbReference type="EMBL" id="JAUSWN010000012">
    <property type="protein sequence ID" value="MDQ0479938.1"/>
    <property type="molecule type" value="Genomic_DNA"/>
</dbReference>
<evidence type="ECO:0000313" key="1">
    <source>
        <dbReference type="EMBL" id="MDQ0479938.1"/>
    </source>
</evidence>
<evidence type="ECO:0000313" key="2">
    <source>
        <dbReference type="Proteomes" id="UP001224418"/>
    </source>
</evidence>
<reference evidence="1 2" key="1">
    <citation type="submission" date="2023-07" db="EMBL/GenBank/DDBJ databases">
        <title>Genomic Encyclopedia of Type Strains, Phase IV (KMG-IV): sequencing the most valuable type-strain genomes for metagenomic binning, comparative biology and taxonomic classification.</title>
        <authorList>
            <person name="Goeker M."/>
        </authorList>
    </citation>
    <scope>NUCLEOTIDE SEQUENCE [LARGE SCALE GENOMIC DNA]</scope>
    <source>
        <strain evidence="1 2">DSM 1400</strain>
    </source>
</reference>
<accession>A0ABU0JS90</accession>
<sequence length="28" mass="3369">MIIQMNINSEIQIDKLEDLHKLNLIMEE</sequence>
<feature type="non-terminal residue" evidence="1">
    <location>
        <position position="28"/>
    </location>
</feature>
<keyword evidence="2" id="KW-1185">Reference proteome</keyword>
<organism evidence="1 2">
    <name type="scientific">Hathewaya limosa</name>
    <name type="common">Clostridium limosum</name>
    <dbReference type="NCBI Taxonomy" id="1536"/>
    <lineage>
        <taxon>Bacteria</taxon>
        <taxon>Bacillati</taxon>
        <taxon>Bacillota</taxon>
        <taxon>Clostridia</taxon>
        <taxon>Eubacteriales</taxon>
        <taxon>Clostridiaceae</taxon>
        <taxon>Hathewaya</taxon>
    </lineage>
</organism>
<comment type="caution">
    <text evidence="1">The sequence shown here is derived from an EMBL/GenBank/DDBJ whole genome shotgun (WGS) entry which is preliminary data.</text>
</comment>
<dbReference type="Proteomes" id="UP001224418">
    <property type="component" value="Unassembled WGS sequence"/>
</dbReference>
<name>A0ABU0JS90_HATLI</name>